<evidence type="ECO:0000313" key="3">
    <source>
        <dbReference type="EMBL" id="KIV99447.1"/>
    </source>
</evidence>
<feature type="compositionally biased region" description="Polar residues" evidence="1">
    <location>
        <begin position="302"/>
        <end position="317"/>
    </location>
</feature>
<feature type="region of interest" description="Disordered" evidence="1">
    <location>
        <begin position="417"/>
        <end position="467"/>
    </location>
</feature>
<dbReference type="OrthoDB" id="5411141at2759"/>
<evidence type="ECO:0008006" key="5">
    <source>
        <dbReference type="Google" id="ProtNLM"/>
    </source>
</evidence>
<feature type="region of interest" description="Disordered" evidence="1">
    <location>
        <begin position="368"/>
        <end position="397"/>
    </location>
</feature>
<dbReference type="AlphaFoldDB" id="A0A0D1ZYC3"/>
<dbReference type="Proteomes" id="UP000053259">
    <property type="component" value="Unassembled WGS sequence"/>
</dbReference>
<dbReference type="VEuPathDB" id="FungiDB:PV09_08876"/>
<feature type="region of interest" description="Disordered" evidence="1">
    <location>
        <begin position="199"/>
        <end position="322"/>
    </location>
</feature>
<dbReference type="EMBL" id="KN847577">
    <property type="protein sequence ID" value="KIV99447.1"/>
    <property type="molecule type" value="Genomic_DNA"/>
</dbReference>
<dbReference type="GeneID" id="27316849"/>
<sequence>MRPRARIASAIKPASKKLELGQELVRWLVARDDDDDDASSSSLARQQAVTTTTAVTTVMSQTTMVVFQTLSAAPTPLPQASQVSALPDKGDTSMSSVASPTIGSYIGTKRPLSETTQHILIIAGSVAVTMAMMLLGFYIWRRRTNRRKLSRSVSSKSFEKEPYVTAPLGSNWGTYKWDPKSTFAPAASYKEILVPSPEPTYVRPGTSQSNRAVPTRAPFAPPNKRATPNLTPVYVVPTPAPRTPPQRQIAVESRAPSPELPLQRPETRPSSPSRTSSLPQYLAQMRDAPEATNATPPPPKTSRFSWTNSQAPKTPNDPNDRYSVVSEAESVPRYRTVESWVGNQAGRYEERRIQERIQFQLDEAIGELSKDRSAGVPPLPTDGRQPQPVGRAPLKTIPLQDSSSVFVDGVDDEEADQVTDLSLIPEAARKTPVSRAGSRKARRKTNESDMTIFRAHPGTKVDIPDSRFIPSEILDDHLGSRAYPPARDSYA</sequence>
<dbReference type="InParanoid" id="A0A0D1ZYC3"/>
<dbReference type="STRING" id="253628.A0A0D1ZYC3"/>
<keyword evidence="2" id="KW-0472">Membrane</keyword>
<organism evidence="3 4">
    <name type="scientific">Verruconis gallopava</name>
    <dbReference type="NCBI Taxonomy" id="253628"/>
    <lineage>
        <taxon>Eukaryota</taxon>
        <taxon>Fungi</taxon>
        <taxon>Dikarya</taxon>
        <taxon>Ascomycota</taxon>
        <taxon>Pezizomycotina</taxon>
        <taxon>Dothideomycetes</taxon>
        <taxon>Pleosporomycetidae</taxon>
        <taxon>Venturiales</taxon>
        <taxon>Sympoventuriaceae</taxon>
        <taxon>Verruconis</taxon>
    </lineage>
</organism>
<proteinExistence type="predicted"/>
<keyword evidence="2" id="KW-0812">Transmembrane</keyword>
<feature type="transmembrane region" description="Helical" evidence="2">
    <location>
        <begin position="119"/>
        <end position="140"/>
    </location>
</feature>
<dbReference type="RefSeq" id="XP_016209317.1">
    <property type="nucleotide sequence ID" value="XM_016362842.1"/>
</dbReference>
<name>A0A0D1ZYC3_9PEZI</name>
<gene>
    <name evidence="3" type="ORF">PV09_08876</name>
</gene>
<dbReference type="HOGENOM" id="CLU_555740_0_0_1"/>
<keyword evidence="2" id="KW-1133">Transmembrane helix</keyword>
<reference evidence="3 4" key="1">
    <citation type="submission" date="2015-01" db="EMBL/GenBank/DDBJ databases">
        <title>The Genome Sequence of Ochroconis gallopava CBS43764.</title>
        <authorList>
            <consortium name="The Broad Institute Genomics Platform"/>
            <person name="Cuomo C."/>
            <person name="de Hoog S."/>
            <person name="Gorbushina A."/>
            <person name="Stielow B."/>
            <person name="Teixiera M."/>
            <person name="Abouelleil A."/>
            <person name="Chapman S.B."/>
            <person name="Priest M."/>
            <person name="Young S.K."/>
            <person name="Wortman J."/>
            <person name="Nusbaum C."/>
            <person name="Birren B."/>
        </authorList>
    </citation>
    <scope>NUCLEOTIDE SEQUENCE [LARGE SCALE GENOMIC DNA]</scope>
    <source>
        <strain evidence="3 4">CBS 43764</strain>
    </source>
</reference>
<feature type="compositionally biased region" description="Low complexity" evidence="1">
    <location>
        <begin position="268"/>
        <end position="277"/>
    </location>
</feature>
<evidence type="ECO:0000256" key="1">
    <source>
        <dbReference type="SAM" id="MobiDB-lite"/>
    </source>
</evidence>
<protein>
    <recommendedName>
        <fullName evidence="5">Transmembrane protein</fullName>
    </recommendedName>
</protein>
<keyword evidence="4" id="KW-1185">Reference proteome</keyword>
<accession>A0A0D1ZYC3</accession>
<evidence type="ECO:0000256" key="2">
    <source>
        <dbReference type="SAM" id="Phobius"/>
    </source>
</evidence>
<evidence type="ECO:0000313" key="4">
    <source>
        <dbReference type="Proteomes" id="UP000053259"/>
    </source>
</evidence>